<dbReference type="Gene3D" id="3.30.70.270">
    <property type="match status" value="1"/>
</dbReference>
<accession>A0ABR9ZSV0</accession>
<reference evidence="1 2" key="1">
    <citation type="submission" date="2020-11" db="EMBL/GenBank/DDBJ databases">
        <title>Fusibacter basophilias sp. nov.</title>
        <authorList>
            <person name="Qiu D."/>
        </authorList>
    </citation>
    <scope>NUCLEOTIDE SEQUENCE [LARGE SCALE GENOMIC DNA]</scope>
    <source>
        <strain evidence="1 2">Q10-2</strain>
    </source>
</reference>
<dbReference type="EMBL" id="JADKNH010000006">
    <property type="protein sequence ID" value="MBF4693547.1"/>
    <property type="molecule type" value="Genomic_DNA"/>
</dbReference>
<keyword evidence="2" id="KW-1185">Reference proteome</keyword>
<gene>
    <name evidence="1" type="ORF">ISU02_10465</name>
</gene>
<sequence>MKIGFFGTKVRIAAIQNVFRTFFENITPVYVVNNLSYYQEQVEAELKAIKPTLDGFIFLGELQYEHYSYILSPDIPCIYLKKDWSSLQSAFLKVSLQNIDFRNVSIDSYTSSELQHLFSNLDISDSENNTHFITRRRFDKTYVSKVYNEHLLLYRTNVVKACVTALLPVYELLKSAEIPCIYVKPSAESIINAVNTIIDQINTRKNTIGHTAILIIKLFPKKEYSYMRKDEYSYMHEKIKVAEEIYYFARNTKAAVVSESQDKFIILMNKSDLFEYTQGFKSFYLVNAINANTNCDVNIGIGYGFDPSEAKYNANIAIEKLEDSVPNRVYIVPYGNSVIGPLEFLQAEFSHEKSIEEKLILEISSKTSISQTLLYDLHTLMEKQKKNSFTSPEISKALGISQRSSNRLLLKLMASNYAVYAGKQVTGNSGRPSDIYEITLHTATS</sequence>
<evidence type="ECO:0000313" key="1">
    <source>
        <dbReference type="EMBL" id="MBF4693547.1"/>
    </source>
</evidence>
<protein>
    <recommendedName>
        <fullName evidence="3">Transcriptional regulator</fullName>
    </recommendedName>
</protein>
<dbReference type="InterPro" id="IPR043128">
    <property type="entry name" value="Rev_trsase/Diguanyl_cyclase"/>
</dbReference>
<evidence type="ECO:0008006" key="3">
    <source>
        <dbReference type="Google" id="ProtNLM"/>
    </source>
</evidence>
<organism evidence="1 2">
    <name type="scientific">Fusibacter ferrireducens</name>
    <dbReference type="NCBI Taxonomy" id="2785058"/>
    <lineage>
        <taxon>Bacteria</taxon>
        <taxon>Bacillati</taxon>
        <taxon>Bacillota</taxon>
        <taxon>Clostridia</taxon>
        <taxon>Eubacteriales</taxon>
        <taxon>Eubacteriales Family XII. Incertae Sedis</taxon>
        <taxon>Fusibacter</taxon>
    </lineage>
</organism>
<dbReference type="RefSeq" id="WP_194701792.1">
    <property type="nucleotide sequence ID" value="NZ_JADKNH010000006.1"/>
</dbReference>
<comment type="caution">
    <text evidence="1">The sequence shown here is derived from an EMBL/GenBank/DDBJ whole genome shotgun (WGS) entry which is preliminary data.</text>
</comment>
<name>A0ABR9ZSV0_9FIRM</name>
<dbReference type="Proteomes" id="UP000614200">
    <property type="component" value="Unassembled WGS sequence"/>
</dbReference>
<evidence type="ECO:0000313" key="2">
    <source>
        <dbReference type="Proteomes" id="UP000614200"/>
    </source>
</evidence>
<proteinExistence type="predicted"/>